<dbReference type="Gene3D" id="3.40.50.720">
    <property type="entry name" value="NAD(P)-binding Rossmann-like Domain"/>
    <property type="match status" value="1"/>
</dbReference>
<proteinExistence type="predicted"/>
<dbReference type="InterPro" id="IPR051168">
    <property type="entry name" value="AASS"/>
</dbReference>
<dbReference type="SUPFAM" id="SSF52283">
    <property type="entry name" value="Formate/glycerate dehydrogenase catalytic domain-like"/>
    <property type="match status" value="1"/>
</dbReference>
<dbReference type="PANTHER" id="PTHR11133">
    <property type="entry name" value="SACCHAROPINE DEHYDROGENASE"/>
    <property type="match status" value="1"/>
</dbReference>
<dbReference type="AlphaFoldDB" id="A0A7C0ZKM7"/>
<dbReference type="PANTHER" id="PTHR11133:SF22">
    <property type="entry name" value="ALPHA-AMINOADIPIC SEMIALDEHYDE SYNTHASE, MITOCHONDRIAL"/>
    <property type="match status" value="1"/>
</dbReference>
<dbReference type="GO" id="GO:0019878">
    <property type="term" value="P:lysine biosynthetic process via aminoadipic acid"/>
    <property type="evidence" value="ECO:0007669"/>
    <property type="project" value="TreeGrafter"/>
</dbReference>
<feature type="non-terminal residue" evidence="3">
    <location>
        <position position="292"/>
    </location>
</feature>
<comment type="caution">
    <text evidence="3">The sequence shown here is derived from an EMBL/GenBank/DDBJ whole genome shotgun (WGS) entry which is preliminary data.</text>
</comment>
<organism evidence="3">
    <name type="scientific">candidate division WOR-3 bacterium</name>
    <dbReference type="NCBI Taxonomy" id="2052148"/>
    <lineage>
        <taxon>Bacteria</taxon>
        <taxon>Bacteria division WOR-3</taxon>
    </lineage>
</organism>
<evidence type="ECO:0000259" key="2">
    <source>
        <dbReference type="SMART" id="SM01003"/>
    </source>
</evidence>
<dbReference type="FunFam" id="3.40.50.720:FF:000087">
    <property type="entry name" value="alpha-aminoadipic semialdehyde synthase, mitochondrial"/>
    <property type="match status" value="1"/>
</dbReference>
<evidence type="ECO:0000313" key="3">
    <source>
        <dbReference type="EMBL" id="HDI82844.1"/>
    </source>
</evidence>
<sequence length="292" mass="33910">MKEVKMKRIGIRKETKSVWEKRVPLIPEDVRELKEKYGIETVIQPSDIRIFPDEAFIEAGAVVSEKLDAPFIFGVKEMPVDFFEEGKTYIFFSHTIKAQEYNMPMLKRMIELKTTLIDYERIVDDNGRRLIAFGKFAGIAGMIDSLWALGKRFELEGIKTPLSHVKRAYEYRSVKELEEQSQHIGEEIERFGFPEEISPVVVGIAGYGNVSQGAQEVLHFFPVQEVAPSELKNLKGERHHIYKVVFKEEDMAVRKDGGVFELQDYYNHPEKYQGIFENYLPYLTLLVNAIYW</sequence>
<keyword evidence="1" id="KW-0560">Oxidoreductase</keyword>
<dbReference type="GO" id="GO:0004753">
    <property type="term" value="F:saccharopine dehydrogenase activity"/>
    <property type="evidence" value="ECO:0007669"/>
    <property type="project" value="TreeGrafter"/>
</dbReference>
<dbReference type="GO" id="GO:0005737">
    <property type="term" value="C:cytoplasm"/>
    <property type="evidence" value="ECO:0007669"/>
    <property type="project" value="TreeGrafter"/>
</dbReference>
<reference evidence="3" key="1">
    <citation type="journal article" date="2020" name="mSystems">
        <title>Genome- and Community-Level Interaction Insights into Carbon Utilization and Element Cycling Functions of Hydrothermarchaeota in Hydrothermal Sediment.</title>
        <authorList>
            <person name="Zhou Z."/>
            <person name="Liu Y."/>
            <person name="Xu W."/>
            <person name="Pan J."/>
            <person name="Luo Z.H."/>
            <person name="Li M."/>
        </authorList>
    </citation>
    <scope>NUCLEOTIDE SEQUENCE [LARGE SCALE GENOMIC DNA]</scope>
    <source>
        <strain evidence="3">HyVt-102</strain>
    </source>
</reference>
<evidence type="ECO:0000256" key="1">
    <source>
        <dbReference type="ARBA" id="ARBA00023002"/>
    </source>
</evidence>
<accession>A0A7C0ZKM7</accession>
<feature type="domain" description="Alanine dehydrogenase/pyridine nucleotide transhydrogenase N-terminal" evidence="2">
    <location>
        <begin position="10"/>
        <end position="140"/>
    </location>
</feature>
<gene>
    <name evidence="3" type="ORF">ENF18_03515</name>
</gene>
<dbReference type="Proteomes" id="UP000885847">
    <property type="component" value="Unassembled WGS sequence"/>
</dbReference>
<protein>
    <recommendedName>
        <fullName evidence="2">Alanine dehydrogenase/pyridine nucleotide transhydrogenase N-terminal domain-containing protein</fullName>
    </recommendedName>
</protein>
<dbReference type="InterPro" id="IPR007886">
    <property type="entry name" value="AlaDH/PNT_N"/>
</dbReference>
<dbReference type="Pfam" id="PF05222">
    <property type="entry name" value="AlaDh_PNT_N"/>
    <property type="match status" value="1"/>
</dbReference>
<name>A0A7C0ZKM7_UNCW3</name>
<dbReference type="EMBL" id="DQWE01000167">
    <property type="protein sequence ID" value="HDI82844.1"/>
    <property type="molecule type" value="Genomic_DNA"/>
</dbReference>
<dbReference type="SMART" id="SM01003">
    <property type="entry name" value="AlaDh_PNT_N"/>
    <property type="match status" value="1"/>
</dbReference>